<evidence type="ECO:0000313" key="8">
    <source>
        <dbReference type="EMBL" id="KAH3854966.1"/>
    </source>
</evidence>
<dbReference type="SUPFAM" id="SSF52821">
    <property type="entry name" value="Rhodanese/Cell cycle control phosphatase"/>
    <property type="match status" value="1"/>
</dbReference>
<dbReference type="GO" id="GO:0000086">
    <property type="term" value="P:G2/M transition of mitotic cell cycle"/>
    <property type="evidence" value="ECO:0007669"/>
    <property type="project" value="TreeGrafter"/>
</dbReference>
<dbReference type="Gene3D" id="3.40.250.10">
    <property type="entry name" value="Rhodanese-like domain"/>
    <property type="match status" value="1"/>
</dbReference>
<dbReference type="GO" id="GO:0005634">
    <property type="term" value="C:nucleus"/>
    <property type="evidence" value="ECO:0007669"/>
    <property type="project" value="TreeGrafter"/>
</dbReference>
<dbReference type="InterPro" id="IPR036873">
    <property type="entry name" value="Rhodanese-like_dom_sf"/>
</dbReference>
<dbReference type="Proteomes" id="UP000828390">
    <property type="component" value="Unassembled WGS sequence"/>
</dbReference>
<protein>
    <recommendedName>
        <fullName evidence="2">protein-tyrosine-phosphatase</fullName>
        <ecNumber evidence="2">3.1.3.48</ecNumber>
    </recommendedName>
</protein>
<dbReference type="PANTHER" id="PTHR10828">
    <property type="entry name" value="M-PHASE INDUCER PHOSPHATASE DUAL SPECIFICITY PHOSPHATASE CDC25"/>
    <property type="match status" value="1"/>
</dbReference>
<dbReference type="PANTHER" id="PTHR10828:SF76">
    <property type="entry name" value="M-PHASE INDUCER PHOSPHATASE"/>
    <property type="match status" value="1"/>
</dbReference>
<dbReference type="EMBL" id="JAIWYP010000003">
    <property type="protein sequence ID" value="KAH3854966.1"/>
    <property type="molecule type" value="Genomic_DNA"/>
</dbReference>
<proteinExistence type="inferred from homology"/>
<evidence type="ECO:0000256" key="3">
    <source>
        <dbReference type="ARBA" id="ARBA00022618"/>
    </source>
</evidence>
<dbReference type="Pfam" id="PF00581">
    <property type="entry name" value="Rhodanese"/>
    <property type="match status" value="1"/>
</dbReference>
<accession>A0A9D4LDF6</accession>
<evidence type="ECO:0000256" key="4">
    <source>
        <dbReference type="ARBA" id="ARBA00022801"/>
    </source>
</evidence>
<gene>
    <name evidence="8" type="ORF">DPMN_097525</name>
</gene>
<dbReference type="GO" id="GO:0005737">
    <property type="term" value="C:cytoplasm"/>
    <property type="evidence" value="ECO:0007669"/>
    <property type="project" value="TreeGrafter"/>
</dbReference>
<dbReference type="AlphaFoldDB" id="A0A9D4LDF6"/>
<sequence length="92" mass="10801">MSLLQGAVNLYTRQAIREFLSNTATSPNKNHVIIFHCEFSSERGPKMYRHLRSLDREVNADSYPKLNFPEMYLLEGGYKEFFQTQKVCLYAF</sequence>
<reference evidence="8" key="1">
    <citation type="journal article" date="2019" name="bioRxiv">
        <title>The Genome of the Zebra Mussel, Dreissena polymorpha: A Resource for Invasive Species Research.</title>
        <authorList>
            <person name="McCartney M.A."/>
            <person name="Auch B."/>
            <person name="Kono T."/>
            <person name="Mallez S."/>
            <person name="Zhang Y."/>
            <person name="Obille A."/>
            <person name="Becker A."/>
            <person name="Abrahante J.E."/>
            <person name="Garbe J."/>
            <person name="Badalamenti J.P."/>
            <person name="Herman A."/>
            <person name="Mangelson H."/>
            <person name="Liachko I."/>
            <person name="Sullivan S."/>
            <person name="Sone E.D."/>
            <person name="Koren S."/>
            <person name="Silverstein K.A.T."/>
            <person name="Beckman K.B."/>
            <person name="Gohl D.M."/>
        </authorList>
    </citation>
    <scope>NUCLEOTIDE SEQUENCE</scope>
    <source>
        <strain evidence="8">Duluth1</strain>
        <tissue evidence="8">Whole animal</tissue>
    </source>
</reference>
<feature type="domain" description="Rhodanese" evidence="7">
    <location>
        <begin position="4"/>
        <end position="86"/>
    </location>
</feature>
<dbReference type="GO" id="GO:0004725">
    <property type="term" value="F:protein tyrosine phosphatase activity"/>
    <property type="evidence" value="ECO:0007669"/>
    <property type="project" value="UniProtKB-EC"/>
</dbReference>
<dbReference type="GO" id="GO:0010971">
    <property type="term" value="P:positive regulation of G2/M transition of mitotic cell cycle"/>
    <property type="evidence" value="ECO:0007669"/>
    <property type="project" value="TreeGrafter"/>
</dbReference>
<keyword evidence="9" id="KW-1185">Reference proteome</keyword>
<keyword evidence="6" id="KW-0131">Cell cycle</keyword>
<dbReference type="InterPro" id="IPR001763">
    <property type="entry name" value="Rhodanese-like_dom"/>
</dbReference>
<keyword evidence="3" id="KW-0132">Cell division</keyword>
<keyword evidence="4" id="KW-0378">Hydrolase</keyword>
<comment type="caution">
    <text evidence="8">The sequence shown here is derived from an EMBL/GenBank/DDBJ whole genome shotgun (WGS) entry which is preliminary data.</text>
</comment>
<dbReference type="GO" id="GO:0051301">
    <property type="term" value="P:cell division"/>
    <property type="evidence" value="ECO:0007669"/>
    <property type="project" value="UniProtKB-KW"/>
</dbReference>
<evidence type="ECO:0000256" key="6">
    <source>
        <dbReference type="ARBA" id="ARBA00023306"/>
    </source>
</evidence>
<dbReference type="PROSITE" id="PS50206">
    <property type="entry name" value="RHODANESE_3"/>
    <property type="match status" value="1"/>
</dbReference>
<reference evidence="8" key="2">
    <citation type="submission" date="2020-11" db="EMBL/GenBank/DDBJ databases">
        <authorList>
            <person name="McCartney M.A."/>
            <person name="Auch B."/>
            <person name="Kono T."/>
            <person name="Mallez S."/>
            <person name="Becker A."/>
            <person name="Gohl D.M."/>
            <person name="Silverstein K.A.T."/>
            <person name="Koren S."/>
            <person name="Bechman K.B."/>
            <person name="Herman A."/>
            <person name="Abrahante J.E."/>
            <person name="Garbe J."/>
        </authorList>
    </citation>
    <scope>NUCLEOTIDE SEQUENCE</scope>
    <source>
        <strain evidence="8">Duluth1</strain>
        <tissue evidence="8">Whole animal</tissue>
    </source>
</reference>
<name>A0A9D4LDF6_DREPO</name>
<evidence type="ECO:0000256" key="2">
    <source>
        <dbReference type="ARBA" id="ARBA00013064"/>
    </source>
</evidence>
<dbReference type="InterPro" id="IPR000751">
    <property type="entry name" value="MPI_Phosphatase"/>
</dbReference>
<evidence type="ECO:0000256" key="1">
    <source>
        <dbReference type="ARBA" id="ARBA00011065"/>
    </source>
</evidence>
<evidence type="ECO:0000313" key="9">
    <source>
        <dbReference type="Proteomes" id="UP000828390"/>
    </source>
</evidence>
<dbReference type="PRINTS" id="PR00716">
    <property type="entry name" value="MPIPHPHTASE"/>
</dbReference>
<comment type="similarity">
    <text evidence="1">Belongs to the MPI phosphatase family.</text>
</comment>
<organism evidence="8 9">
    <name type="scientific">Dreissena polymorpha</name>
    <name type="common">Zebra mussel</name>
    <name type="synonym">Mytilus polymorpha</name>
    <dbReference type="NCBI Taxonomy" id="45954"/>
    <lineage>
        <taxon>Eukaryota</taxon>
        <taxon>Metazoa</taxon>
        <taxon>Spiralia</taxon>
        <taxon>Lophotrochozoa</taxon>
        <taxon>Mollusca</taxon>
        <taxon>Bivalvia</taxon>
        <taxon>Autobranchia</taxon>
        <taxon>Heteroconchia</taxon>
        <taxon>Euheterodonta</taxon>
        <taxon>Imparidentia</taxon>
        <taxon>Neoheterodontei</taxon>
        <taxon>Myida</taxon>
        <taxon>Dreissenoidea</taxon>
        <taxon>Dreissenidae</taxon>
        <taxon>Dreissena</taxon>
    </lineage>
</organism>
<dbReference type="EC" id="3.1.3.48" evidence="2"/>
<evidence type="ECO:0000259" key="7">
    <source>
        <dbReference type="PROSITE" id="PS50206"/>
    </source>
</evidence>
<keyword evidence="5" id="KW-0904">Protein phosphatase</keyword>
<evidence type="ECO:0000256" key="5">
    <source>
        <dbReference type="ARBA" id="ARBA00022912"/>
    </source>
</evidence>
<dbReference type="GO" id="GO:0110032">
    <property type="term" value="P:positive regulation of G2/MI transition of meiotic cell cycle"/>
    <property type="evidence" value="ECO:0007669"/>
    <property type="project" value="TreeGrafter"/>
</dbReference>